<dbReference type="PATRIC" id="fig|1261127.3.peg.4678"/>
<dbReference type="Proteomes" id="UP000034085">
    <property type="component" value="Chromosome"/>
</dbReference>
<proteinExistence type="predicted"/>
<sequence>MSAAVVVLLLLLWLHLGWCWADILSHFCSKPLRGCRYFMVILLWPVSLIITDAGLEENDEQATEESIREEV</sequence>
<evidence type="ECO:0000313" key="2">
    <source>
        <dbReference type="Proteomes" id="UP000034085"/>
    </source>
</evidence>
<reference evidence="1 2" key="1">
    <citation type="journal article" date="2013" name="Appl. Microbiol. Biotechnol.">
        <title>Glycerol assimilation and production of 1,3-propanediol by Citrobacter amalonaticus Y19.</title>
        <authorList>
            <person name="Ainala S.K."/>
            <person name="Ashok S."/>
            <person name="Ko Y."/>
            <person name="Park S."/>
        </authorList>
    </citation>
    <scope>NUCLEOTIDE SEQUENCE [LARGE SCALE GENOMIC DNA]</scope>
    <source>
        <strain evidence="1 2">Y19</strain>
    </source>
</reference>
<name>A0A0F6U0H6_CITAM</name>
<dbReference type="KEGG" id="cama:F384_22560"/>
<protein>
    <submittedName>
        <fullName evidence="1">Uncharacterized protein</fullName>
    </submittedName>
</protein>
<organism evidence="1 2">
    <name type="scientific">Citrobacter amalonaticus Y19</name>
    <dbReference type="NCBI Taxonomy" id="1261127"/>
    <lineage>
        <taxon>Bacteria</taxon>
        <taxon>Pseudomonadati</taxon>
        <taxon>Pseudomonadota</taxon>
        <taxon>Gammaproteobacteria</taxon>
        <taxon>Enterobacterales</taxon>
        <taxon>Enterobacteriaceae</taxon>
        <taxon>Citrobacter</taxon>
    </lineage>
</organism>
<accession>A0A0F6U0H6</accession>
<dbReference type="AlphaFoldDB" id="A0A0F6U0H6"/>
<dbReference type="EMBL" id="CP011132">
    <property type="protein sequence ID" value="AKE62019.1"/>
    <property type="molecule type" value="Genomic_DNA"/>
</dbReference>
<dbReference type="HOGENOM" id="CLU_2732725_0_0_6"/>
<gene>
    <name evidence="1" type="ORF">F384_22560</name>
</gene>
<evidence type="ECO:0000313" key="1">
    <source>
        <dbReference type="EMBL" id="AKE62019.1"/>
    </source>
</evidence>